<keyword evidence="1" id="KW-0472">Membrane</keyword>
<reference evidence="3" key="1">
    <citation type="journal article" date="2010" name="PLoS Negl. Trop. Dis.">
        <title>The genome sequence of Trypanosoma brucei gambiense, causative agent of chronic human african trypanosomiasis.</title>
        <authorList>
            <person name="Jackson A.P."/>
            <person name="Sanders M."/>
            <person name="Berry A."/>
            <person name="McQuillan J."/>
            <person name="Aslett M.A."/>
            <person name="Quail M.A."/>
            <person name="Chukualim B."/>
            <person name="Capewell P."/>
            <person name="MacLeod A."/>
            <person name="Melville S.E."/>
            <person name="Gibson W."/>
            <person name="Barry J.D."/>
            <person name="Berriman M."/>
            <person name="Hertz-Fowler C."/>
        </authorList>
    </citation>
    <scope>NUCLEOTIDE SEQUENCE [LARGE SCALE GENOMIC DNA]</scope>
    <source>
        <strain evidence="3">MHOM/CI/86/DAL972</strain>
    </source>
</reference>
<gene>
    <name evidence="2" type="ORF">TbgDal_IX2160</name>
</gene>
<dbReference type="VEuPathDB" id="TriTrypDB:Tbg972.9.2160"/>
<feature type="transmembrane region" description="Helical" evidence="1">
    <location>
        <begin position="105"/>
        <end position="129"/>
    </location>
</feature>
<dbReference type="Proteomes" id="UP000002316">
    <property type="component" value="Chromosome 9"/>
</dbReference>
<sequence length="148" mass="18081">MFRFTLLLFPRTSFLSFLFFFSLPSLPSLLLWVYFRFRFFFSFSHARSCYFPSFFLFTSFFFVYLCNLRCVCEDVSLSVDFLSPSFLFFSFFLFCYTVVSFFFPFFRLFCCSFFAFCVLFFIFSCFYVVRHMTVAVGRTLKKRKTYRQ</sequence>
<evidence type="ECO:0000313" key="2">
    <source>
        <dbReference type="EMBL" id="CBH14141.1"/>
    </source>
</evidence>
<dbReference type="EMBL" id="FN554972">
    <property type="protein sequence ID" value="CBH14141.1"/>
    <property type="molecule type" value="Genomic_DNA"/>
</dbReference>
<proteinExistence type="predicted"/>
<evidence type="ECO:0000256" key="1">
    <source>
        <dbReference type="SAM" id="Phobius"/>
    </source>
</evidence>
<evidence type="ECO:0000313" key="3">
    <source>
        <dbReference type="Proteomes" id="UP000002316"/>
    </source>
</evidence>
<keyword evidence="1" id="KW-0812">Transmembrane</keyword>
<feature type="transmembrane region" description="Helical" evidence="1">
    <location>
        <begin position="79"/>
        <end position="99"/>
    </location>
</feature>
<feature type="transmembrane region" description="Helical" evidence="1">
    <location>
        <begin position="50"/>
        <end position="67"/>
    </location>
</feature>
<dbReference type="AlphaFoldDB" id="C9ZXJ7"/>
<organism evidence="2 3">
    <name type="scientific">Trypanosoma brucei gambiense (strain MHOM/CI/86/DAL972)</name>
    <dbReference type="NCBI Taxonomy" id="679716"/>
    <lineage>
        <taxon>Eukaryota</taxon>
        <taxon>Discoba</taxon>
        <taxon>Euglenozoa</taxon>
        <taxon>Kinetoplastea</taxon>
        <taxon>Metakinetoplastina</taxon>
        <taxon>Trypanosomatida</taxon>
        <taxon>Trypanosomatidae</taxon>
        <taxon>Trypanosoma</taxon>
    </lineage>
</organism>
<protein>
    <submittedName>
        <fullName evidence="2">Uncharacterized protein</fullName>
    </submittedName>
</protein>
<keyword evidence="1" id="KW-1133">Transmembrane helix</keyword>
<dbReference type="RefSeq" id="XP_011776412.1">
    <property type="nucleotide sequence ID" value="XM_011778110.1"/>
</dbReference>
<accession>C9ZXJ7</accession>
<dbReference type="KEGG" id="tbg:TbgDal_IX2160"/>
<name>C9ZXJ7_TRYB9</name>
<feature type="transmembrane region" description="Helical" evidence="1">
    <location>
        <begin position="12"/>
        <end position="35"/>
    </location>
</feature>
<dbReference type="GeneID" id="23860206"/>